<keyword evidence="2" id="KW-0472">Membrane</keyword>
<keyword evidence="2" id="KW-0812">Transmembrane</keyword>
<comment type="caution">
    <text evidence="4">The sequence shown here is derived from an EMBL/GenBank/DDBJ whole genome shotgun (WGS) entry which is preliminary data.</text>
</comment>
<feature type="domain" description="Polysaccharide biosynthesis protein CapD-like" evidence="3">
    <location>
        <begin position="291"/>
        <end position="582"/>
    </location>
</feature>
<dbReference type="CDD" id="cd05237">
    <property type="entry name" value="UDP_invert_4-6DH_SDR_e"/>
    <property type="match status" value="1"/>
</dbReference>
<accession>A0ABV3R0P4</accession>
<dbReference type="RefSeq" id="WP_367724021.1">
    <property type="nucleotide sequence ID" value="NZ_JBFOCI010000003.1"/>
</dbReference>
<keyword evidence="2" id="KW-1133">Transmembrane helix</keyword>
<feature type="transmembrane region" description="Helical" evidence="2">
    <location>
        <begin position="84"/>
        <end position="105"/>
    </location>
</feature>
<evidence type="ECO:0000259" key="3">
    <source>
        <dbReference type="Pfam" id="PF02719"/>
    </source>
</evidence>
<organism evidence="4 5">
    <name type="scientific">Mesorhizobium marinum</name>
    <dbReference type="NCBI Taxonomy" id="3228790"/>
    <lineage>
        <taxon>Bacteria</taxon>
        <taxon>Pseudomonadati</taxon>
        <taxon>Pseudomonadota</taxon>
        <taxon>Alphaproteobacteria</taxon>
        <taxon>Hyphomicrobiales</taxon>
        <taxon>Phyllobacteriaceae</taxon>
        <taxon>Mesorhizobium</taxon>
    </lineage>
</organism>
<dbReference type="SUPFAM" id="SSF51735">
    <property type="entry name" value="NAD(P)-binding Rossmann-fold domains"/>
    <property type="match status" value="2"/>
</dbReference>
<dbReference type="InterPro" id="IPR036291">
    <property type="entry name" value="NAD(P)-bd_dom_sf"/>
</dbReference>
<feature type="transmembrane region" description="Helical" evidence="2">
    <location>
        <begin position="50"/>
        <end position="72"/>
    </location>
</feature>
<comment type="similarity">
    <text evidence="1">Belongs to the polysaccharide synthase family.</text>
</comment>
<dbReference type="InterPro" id="IPR051203">
    <property type="entry name" value="Polysaccharide_Synthase-Rel"/>
</dbReference>
<evidence type="ECO:0000313" key="4">
    <source>
        <dbReference type="EMBL" id="MEW9806897.1"/>
    </source>
</evidence>
<dbReference type="EMBL" id="JBFOCI010000003">
    <property type="protein sequence ID" value="MEW9806897.1"/>
    <property type="molecule type" value="Genomic_DNA"/>
</dbReference>
<evidence type="ECO:0000256" key="2">
    <source>
        <dbReference type="SAM" id="Phobius"/>
    </source>
</evidence>
<protein>
    <submittedName>
        <fullName evidence="4">Polysaccharide biosynthesis protein</fullName>
    </submittedName>
</protein>
<feature type="transmembrane region" description="Helical" evidence="2">
    <location>
        <begin position="117"/>
        <end position="137"/>
    </location>
</feature>
<reference evidence="4 5" key="1">
    <citation type="submission" date="2024-06" db="EMBL/GenBank/DDBJ databases">
        <authorList>
            <person name="Tuo L."/>
        </authorList>
    </citation>
    <scope>NUCLEOTIDE SEQUENCE [LARGE SCALE GENOMIC DNA]</scope>
    <source>
        <strain evidence="4 5">ZMM04-5</strain>
    </source>
</reference>
<evidence type="ECO:0000256" key="1">
    <source>
        <dbReference type="ARBA" id="ARBA00007430"/>
    </source>
</evidence>
<dbReference type="InterPro" id="IPR003869">
    <property type="entry name" value="Polysac_CapD-like"/>
</dbReference>
<name>A0ABV3R0P4_9HYPH</name>
<evidence type="ECO:0000313" key="5">
    <source>
        <dbReference type="Proteomes" id="UP001556196"/>
    </source>
</evidence>
<dbReference type="Proteomes" id="UP001556196">
    <property type="component" value="Unassembled WGS sequence"/>
</dbReference>
<dbReference type="PANTHER" id="PTHR43318:SF1">
    <property type="entry name" value="POLYSACCHARIDE BIOSYNTHESIS PROTEIN EPSC-RELATED"/>
    <property type="match status" value="1"/>
</dbReference>
<dbReference type="Gene3D" id="3.40.50.720">
    <property type="entry name" value="NAD(P)-binding Rossmann-like Domain"/>
    <property type="match status" value="2"/>
</dbReference>
<feature type="transmembrane region" description="Helical" evidence="2">
    <location>
        <begin position="20"/>
        <end position="38"/>
    </location>
</feature>
<dbReference type="Pfam" id="PF13727">
    <property type="entry name" value="CoA_binding_3"/>
    <property type="match status" value="1"/>
</dbReference>
<keyword evidence="5" id="KW-1185">Reference proteome</keyword>
<dbReference type="Pfam" id="PF02719">
    <property type="entry name" value="Polysacc_synt_2"/>
    <property type="match status" value="1"/>
</dbReference>
<dbReference type="PANTHER" id="PTHR43318">
    <property type="entry name" value="UDP-N-ACETYLGLUCOSAMINE 4,6-DEHYDRATASE"/>
    <property type="match status" value="1"/>
</dbReference>
<gene>
    <name evidence="4" type="ORF">ABUE31_12975</name>
</gene>
<sequence length="620" mass="67350">MGEGKLGSRIAAWPRGAKQLIFVGFDFFALLAVLWLSFSIRLNHVFVPNAGQALLMLAAPAIALPVFVRMGLYRSVLRYLPERAIWTIFKAVTVAVLAWVSLAFLTRMTGLAGVPRSVAVIYWALSLIVIAGSRYGAKRLLWSGRPNPVGAPRTLIYGTGSSAIQLVNALTTSRERNVVGFVSDDASIQGMDLLGLRVFPSPSLETVVGNFGVDEIIVTMPLPAGVSQRELVARFSSLPVRFRILPAVADIAAGKYSVKDIRDIDIDDLLRRSPVPADPQLMRDVVEGKVILVTGAAGSIGSALSRTVAKLQPAALVLMDVNEHGLYEISRDITHDAGFPVIRVLGSITEAGTVRQVLRDHRVETIYHCAAFKHVNMVEANCIEGVRNNVLGTWTLAQAAHELQVMNFILISSDKAVRPANVMGATKRWSELIVRHFGLQDDPAGFERNFASVRFGNVIGSSGSVVPLFREQIDAGGPVTVTHEAMTRYFMSVREAAELIVQATALSKSGDVLVLEMGVPVRIMDLAEDMILLAGRSVRNAENPDGDIEIVIVGPGAGEKLYEELFYDPNGVAPTTHPKILRGPRLNGMPVDVPGTVVSMRERIDARDEAGLRKLLFERD</sequence>
<proteinExistence type="inferred from homology"/>